<comment type="cofactor">
    <cofactor evidence="1">
        <name>Cu cation</name>
        <dbReference type="ChEBI" id="CHEBI:23378"/>
    </cofactor>
</comment>
<dbReference type="Proteomes" id="UP001054252">
    <property type="component" value="Unassembled WGS sequence"/>
</dbReference>
<dbReference type="EC" id="1.10.3.3" evidence="5"/>
<protein>
    <recommendedName>
        <fullName evidence="6">L-ascorbate oxidase</fullName>
        <ecNumber evidence="5">1.10.3.3</ecNumber>
    </recommendedName>
</protein>
<dbReference type="InterPro" id="IPR011706">
    <property type="entry name" value="Cu-oxidase_C"/>
</dbReference>
<feature type="domain" description="Plastocyanin-like" evidence="16">
    <location>
        <begin position="146"/>
        <end position="305"/>
    </location>
</feature>
<keyword evidence="12" id="KW-1015">Disulfide bond</keyword>
<keyword evidence="7" id="KW-0964">Secreted</keyword>
<evidence type="ECO:0000256" key="8">
    <source>
        <dbReference type="ARBA" id="ARBA00022723"/>
    </source>
</evidence>
<feature type="domain" description="Plastocyanin-like" evidence="17">
    <location>
        <begin position="414"/>
        <end position="533"/>
    </location>
</feature>
<dbReference type="PROSITE" id="PS00079">
    <property type="entry name" value="MULTICOPPER_OXIDASE1"/>
    <property type="match status" value="1"/>
</dbReference>
<keyword evidence="10" id="KW-0560">Oxidoreductase</keyword>
<dbReference type="SUPFAM" id="SSF49503">
    <property type="entry name" value="Cupredoxins"/>
    <property type="match status" value="3"/>
</dbReference>
<dbReference type="Pfam" id="PF00394">
    <property type="entry name" value="Cu-oxidase"/>
    <property type="match status" value="1"/>
</dbReference>
<comment type="caution">
    <text evidence="19">The sequence shown here is derived from an EMBL/GenBank/DDBJ whole genome shotgun (WGS) entry which is preliminary data.</text>
</comment>
<dbReference type="InterPro" id="IPR034267">
    <property type="entry name" value="CuRO_3_AAO"/>
</dbReference>
<dbReference type="PROSITE" id="PS00080">
    <property type="entry name" value="MULTICOPPER_OXIDASE2"/>
    <property type="match status" value="1"/>
</dbReference>
<dbReference type="Pfam" id="PF07732">
    <property type="entry name" value="Cu-oxidase_3"/>
    <property type="match status" value="1"/>
</dbReference>
<reference evidence="19 20" key="1">
    <citation type="journal article" date="2021" name="Commun. Biol.">
        <title>The genome of Shorea leprosula (Dipterocarpaceae) highlights the ecological relevance of drought in aseasonal tropical rainforests.</title>
        <authorList>
            <person name="Ng K.K.S."/>
            <person name="Kobayashi M.J."/>
            <person name="Fawcett J.A."/>
            <person name="Hatakeyama M."/>
            <person name="Paape T."/>
            <person name="Ng C.H."/>
            <person name="Ang C.C."/>
            <person name="Tnah L.H."/>
            <person name="Lee C.T."/>
            <person name="Nishiyama T."/>
            <person name="Sese J."/>
            <person name="O'Brien M.J."/>
            <person name="Copetti D."/>
            <person name="Mohd Noor M.I."/>
            <person name="Ong R.C."/>
            <person name="Putra M."/>
            <person name="Sireger I.Z."/>
            <person name="Indrioko S."/>
            <person name="Kosugi Y."/>
            <person name="Izuno A."/>
            <person name="Isagi Y."/>
            <person name="Lee S.L."/>
            <person name="Shimizu K.K."/>
        </authorList>
    </citation>
    <scope>NUCLEOTIDE SEQUENCE [LARGE SCALE GENOMIC DNA]</scope>
    <source>
        <strain evidence="19">214</strain>
    </source>
</reference>
<dbReference type="GO" id="GO:0005576">
    <property type="term" value="C:extracellular region"/>
    <property type="evidence" value="ECO:0007669"/>
    <property type="project" value="UniProtKB-SubCell"/>
</dbReference>
<dbReference type="GO" id="GO:0005507">
    <property type="term" value="F:copper ion binding"/>
    <property type="evidence" value="ECO:0007669"/>
    <property type="project" value="InterPro"/>
</dbReference>
<evidence type="ECO:0000256" key="11">
    <source>
        <dbReference type="ARBA" id="ARBA00023008"/>
    </source>
</evidence>
<evidence type="ECO:0000259" key="18">
    <source>
        <dbReference type="Pfam" id="PF07732"/>
    </source>
</evidence>
<evidence type="ECO:0000256" key="1">
    <source>
        <dbReference type="ARBA" id="ARBA00001935"/>
    </source>
</evidence>
<dbReference type="InterPro" id="IPR008972">
    <property type="entry name" value="Cupredoxin"/>
</dbReference>
<dbReference type="PANTHER" id="PTHR11709:SF218">
    <property type="entry name" value="L-ASCORBATE OXIDASE"/>
    <property type="match status" value="1"/>
</dbReference>
<keyword evidence="13" id="KW-0325">Glycoprotein</keyword>
<dbReference type="NCBIfam" id="TIGR03388">
    <property type="entry name" value="ascorbase"/>
    <property type="match status" value="1"/>
</dbReference>
<evidence type="ECO:0000313" key="20">
    <source>
        <dbReference type="Proteomes" id="UP001054252"/>
    </source>
</evidence>
<evidence type="ECO:0000256" key="7">
    <source>
        <dbReference type="ARBA" id="ARBA00022525"/>
    </source>
</evidence>
<keyword evidence="11" id="KW-0186">Copper</keyword>
<comment type="catalytic activity">
    <reaction evidence="14">
        <text>4 L-ascorbate + O2 = 4 monodehydro-L-ascorbate radical + 2 H2O</text>
        <dbReference type="Rhea" id="RHEA:30243"/>
        <dbReference type="ChEBI" id="CHEBI:15377"/>
        <dbReference type="ChEBI" id="CHEBI:15379"/>
        <dbReference type="ChEBI" id="CHEBI:38290"/>
        <dbReference type="ChEBI" id="CHEBI:59513"/>
        <dbReference type="EC" id="1.10.3.3"/>
    </reaction>
</comment>
<comment type="similarity">
    <text evidence="3">Belongs to the multicopper oxidase family.</text>
</comment>
<evidence type="ECO:0000259" key="16">
    <source>
        <dbReference type="Pfam" id="PF00394"/>
    </source>
</evidence>
<dbReference type="PANTHER" id="PTHR11709">
    <property type="entry name" value="MULTI-COPPER OXIDASE"/>
    <property type="match status" value="1"/>
</dbReference>
<keyword evidence="8" id="KW-0479">Metal-binding</keyword>
<dbReference type="InterPro" id="IPR011707">
    <property type="entry name" value="Cu-oxidase-like_N"/>
</dbReference>
<evidence type="ECO:0000256" key="9">
    <source>
        <dbReference type="ARBA" id="ARBA00022737"/>
    </source>
</evidence>
<evidence type="ECO:0000256" key="5">
    <source>
        <dbReference type="ARBA" id="ARBA00012301"/>
    </source>
</evidence>
<dbReference type="FunFam" id="2.60.40.420:FF:000045">
    <property type="entry name" value="Laccase 2"/>
    <property type="match status" value="1"/>
</dbReference>
<dbReference type="InterPro" id="IPR002355">
    <property type="entry name" value="Cu_oxidase_Cu_BS"/>
</dbReference>
<evidence type="ECO:0000256" key="10">
    <source>
        <dbReference type="ARBA" id="ARBA00023002"/>
    </source>
</evidence>
<proteinExistence type="inferred from homology"/>
<evidence type="ECO:0000256" key="6">
    <source>
        <dbReference type="ARBA" id="ARBA00022095"/>
    </source>
</evidence>
<evidence type="ECO:0000256" key="13">
    <source>
        <dbReference type="ARBA" id="ARBA00023180"/>
    </source>
</evidence>
<dbReference type="InterPro" id="IPR033138">
    <property type="entry name" value="Cu_oxidase_CS"/>
</dbReference>
<keyword evidence="20" id="KW-1185">Reference proteome</keyword>
<accession>A0AAV5JF48</accession>
<dbReference type="InterPro" id="IPR017760">
    <property type="entry name" value="L-ascorbate_oxidase_pln"/>
</dbReference>
<evidence type="ECO:0000256" key="2">
    <source>
        <dbReference type="ARBA" id="ARBA00004613"/>
    </source>
</evidence>
<comment type="subunit">
    <text evidence="4">Dimer.</text>
</comment>
<evidence type="ECO:0000256" key="15">
    <source>
        <dbReference type="SAM" id="MobiDB-lite"/>
    </source>
</evidence>
<sequence length="556" mass="62931">MALPVADARIRRYRWDVKYEYKSPDCVKKLVITINGQSPGPTIRAQQGETIIVELTNNLLTENVAIHWHGIRQKGTPWFDGTEGVTQCPIVPGTTFKYQFVVDRSGTYLYHAHYGMQREAGLYGSIHVSLPDGEKEPFTYDYDRNIILTDWYHKSTYEHAVGLDSIPFQWVGEPDSLLIHGKGRFNCSKLTTASLDAGICNATNPVCSNYTLTVVSGKTYRLRISSLTALSALSFQIEDHNMTIVEADGFFVEPVVVQNLFIYSGETYSVLIKADQEPSRNYWATTSIVSRDSSTPPGLAVFNYYPNHPRRSPPTDPPTGPAWDDVAPRKAQSNALRARHGFFHPPPPLHDRMIVFLNTQNLVKGRTRWSVNNVSFTLPDTPYLIALKENLTDTFDQTPPPDGYDFLNYDIYKQQDNQNGTSRNGIYRLDFNSTVDIILQNANSMQRNKSETHPWHLHGHDFWVLGYGDGKFDMYNDPKKYNLVDPVLKNTVPVHPYGWTALRFQADNPGVWLFHCHIESHFFMGMGVVFEEGIEQVGKLPSSIMGCGETLGRHSP</sequence>
<organism evidence="19 20">
    <name type="scientific">Rubroshorea leprosula</name>
    <dbReference type="NCBI Taxonomy" id="152421"/>
    <lineage>
        <taxon>Eukaryota</taxon>
        <taxon>Viridiplantae</taxon>
        <taxon>Streptophyta</taxon>
        <taxon>Embryophyta</taxon>
        <taxon>Tracheophyta</taxon>
        <taxon>Spermatophyta</taxon>
        <taxon>Magnoliopsida</taxon>
        <taxon>eudicotyledons</taxon>
        <taxon>Gunneridae</taxon>
        <taxon>Pentapetalae</taxon>
        <taxon>rosids</taxon>
        <taxon>malvids</taxon>
        <taxon>Malvales</taxon>
        <taxon>Dipterocarpaceae</taxon>
        <taxon>Rubroshorea</taxon>
    </lineage>
</organism>
<comment type="subcellular location">
    <subcellularLocation>
        <location evidence="2">Secreted</location>
    </subcellularLocation>
</comment>
<feature type="domain" description="Plastocyanin-like" evidence="18">
    <location>
        <begin position="17"/>
        <end position="129"/>
    </location>
</feature>
<dbReference type="Gene3D" id="2.60.40.420">
    <property type="entry name" value="Cupredoxins - blue copper proteins"/>
    <property type="match status" value="3"/>
</dbReference>
<dbReference type="GO" id="GO:0008447">
    <property type="term" value="F:L-ascorbate oxidase activity"/>
    <property type="evidence" value="ECO:0007669"/>
    <property type="project" value="UniProtKB-EC"/>
</dbReference>
<evidence type="ECO:0000256" key="14">
    <source>
        <dbReference type="ARBA" id="ARBA00048908"/>
    </source>
</evidence>
<dbReference type="InterPro" id="IPR045087">
    <property type="entry name" value="Cu-oxidase_fam"/>
</dbReference>
<keyword evidence="9" id="KW-0677">Repeat</keyword>
<feature type="region of interest" description="Disordered" evidence="15">
    <location>
        <begin position="307"/>
        <end position="330"/>
    </location>
</feature>
<dbReference type="EMBL" id="BPVZ01000036">
    <property type="protein sequence ID" value="GKV12162.1"/>
    <property type="molecule type" value="Genomic_DNA"/>
</dbReference>
<dbReference type="AlphaFoldDB" id="A0AAV5JF48"/>
<evidence type="ECO:0000256" key="4">
    <source>
        <dbReference type="ARBA" id="ARBA00011473"/>
    </source>
</evidence>
<evidence type="ECO:0000256" key="3">
    <source>
        <dbReference type="ARBA" id="ARBA00010609"/>
    </source>
</evidence>
<dbReference type="InterPro" id="IPR001117">
    <property type="entry name" value="Cu-oxidase_2nd"/>
</dbReference>
<gene>
    <name evidence="19" type="ORF">SLEP1_g23345</name>
</gene>
<name>A0AAV5JF48_9ROSI</name>
<evidence type="ECO:0000259" key="17">
    <source>
        <dbReference type="Pfam" id="PF07731"/>
    </source>
</evidence>
<evidence type="ECO:0000256" key="12">
    <source>
        <dbReference type="ARBA" id="ARBA00023157"/>
    </source>
</evidence>
<dbReference type="CDD" id="cd13893">
    <property type="entry name" value="CuRO_3_AAO"/>
    <property type="match status" value="1"/>
</dbReference>
<dbReference type="Pfam" id="PF07731">
    <property type="entry name" value="Cu-oxidase_2"/>
    <property type="match status" value="1"/>
</dbReference>
<evidence type="ECO:0000313" key="19">
    <source>
        <dbReference type="EMBL" id="GKV12162.1"/>
    </source>
</evidence>